<evidence type="ECO:0000313" key="5">
    <source>
        <dbReference type="EMBL" id="KAJ8444424.1"/>
    </source>
</evidence>
<dbReference type="Proteomes" id="UP001153076">
    <property type="component" value="Unassembled WGS sequence"/>
</dbReference>
<dbReference type="EMBL" id="JAKOGI010000098">
    <property type="protein sequence ID" value="KAJ8444424.1"/>
    <property type="molecule type" value="Genomic_DNA"/>
</dbReference>
<evidence type="ECO:0000256" key="3">
    <source>
        <dbReference type="ARBA" id="ARBA00022837"/>
    </source>
</evidence>
<evidence type="ECO:0000256" key="2">
    <source>
        <dbReference type="ARBA" id="ARBA00022737"/>
    </source>
</evidence>
<dbReference type="Pfam" id="PF13499">
    <property type="entry name" value="EF-hand_7"/>
    <property type="match status" value="1"/>
</dbReference>
<evidence type="ECO:0000256" key="1">
    <source>
        <dbReference type="ARBA" id="ARBA00022723"/>
    </source>
</evidence>
<feature type="domain" description="EF-hand" evidence="4">
    <location>
        <begin position="4"/>
        <end position="39"/>
    </location>
</feature>
<organism evidence="5 6">
    <name type="scientific">Carnegiea gigantea</name>
    <dbReference type="NCBI Taxonomy" id="171969"/>
    <lineage>
        <taxon>Eukaryota</taxon>
        <taxon>Viridiplantae</taxon>
        <taxon>Streptophyta</taxon>
        <taxon>Embryophyta</taxon>
        <taxon>Tracheophyta</taxon>
        <taxon>Spermatophyta</taxon>
        <taxon>Magnoliopsida</taxon>
        <taxon>eudicotyledons</taxon>
        <taxon>Gunneridae</taxon>
        <taxon>Pentapetalae</taxon>
        <taxon>Caryophyllales</taxon>
        <taxon>Cactineae</taxon>
        <taxon>Cactaceae</taxon>
        <taxon>Cactoideae</taxon>
        <taxon>Echinocereeae</taxon>
        <taxon>Carnegiea</taxon>
    </lineage>
</organism>
<evidence type="ECO:0000259" key="4">
    <source>
        <dbReference type="PROSITE" id="PS50222"/>
    </source>
</evidence>
<proteinExistence type="predicted"/>
<dbReference type="InterPro" id="IPR018247">
    <property type="entry name" value="EF_Hand_1_Ca_BS"/>
</dbReference>
<dbReference type="InterPro" id="IPR011992">
    <property type="entry name" value="EF-hand-dom_pair"/>
</dbReference>
<dbReference type="Gene3D" id="1.10.238.10">
    <property type="entry name" value="EF-hand"/>
    <property type="match status" value="3"/>
</dbReference>
<feature type="domain" description="EF-hand" evidence="4">
    <location>
        <begin position="95"/>
        <end position="130"/>
    </location>
</feature>
<dbReference type="PROSITE" id="PS00018">
    <property type="entry name" value="EF_HAND_1"/>
    <property type="match status" value="3"/>
</dbReference>
<keyword evidence="1" id="KW-0479">Metal-binding</keyword>
<dbReference type="InterPro" id="IPR002048">
    <property type="entry name" value="EF_hand_dom"/>
</dbReference>
<gene>
    <name evidence="5" type="ORF">Cgig2_005946</name>
</gene>
<dbReference type="InterPro" id="IPR039647">
    <property type="entry name" value="EF_hand_pair_protein_CML-like"/>
</dbReference>
<sequence length="159" mass="17807">MSPLNTADLQRIFASLDQNGDGVLSLDELSWLLERTRVSVNPKELVSLVGETGLNLDEFSHFCETMLNEGKNSARGNKSSLVEESEIPEEVHVEQEETELYRAFKVFDLNGDGLISSQELHSMWGTNGGLDCDRIMGKYDVNSDGFVDFEEFKTMVLAH</sequence>
<dbReference type="PANTHER" id="PTHR10891">
    <property type="entry name" value="EF-HAND CALCIUM-BINDING DOMAIN CONTAINING PROTEIN"/>
    <property type="match status" value="1"/>
</dbReference>
<dbReference type="SUPFAM" id="SSF47473">
    <property type="entry name" value="EF-hand"/>
    <property type="match status" value="1"/>
</dbReference>
<comment type="caution">
    <text evidence="5">The sequence shown here is derived from an EMBL/GenBank/DDBJ whole genome shotgun (WGS) entry which is preliminary data.</text>
</comment>
<protein>
    <recommendedName>
        <fullName evidence="4">EF-hand domain-containing protein</fullName>
    </recommendedName>
</protein>
<evidence type="ECO:0000313" key="6">
    <source>
        <dbReference type="Proteomes" id="UP001153076"/>
    </source>
</evidence>
<reference evidence="5" key="1">
    <citation type="submission" date="2022-04" db="EMBL/GenBank/DDBJ databases">
        <title>Carnegiea gigantea Genome sequencing and assembly v2.</title>
        <authorList>
            <person name="Copetti D."/>
            <person name="Sanderson M.J."/>
            <person name="Burquez A."/>
            <person name="Wojciechowski M.F."/>
        </authorList>
    </citation>
    <scope>NUCLEOTIDE SEQUENCE</scope>
    <source>
        <strain evidence="5">SGP5-SGP5p</strain>
        <tissue evidence="5">Aerial part</tissue>
    </source>
</reference>
<dbReference type="OrthoDB" id="26525at2759"/>
<keyword evidence="3" id="KW-0106">Calcium</keyword>
<dbReference type="SMART" id="SM00054">
    <property type="entry name" value="EFh"/>
    <property type="match status" value="3"/>
</dbReference>
<dbReference type="GO" id="GO:0005509">
    <property type="term" value="F:calcium ion binding"/>
    <property type="evidence" value="ECO:0007669"/>
    <property type="project" value="InterPro"/>
</dbReference>
<keyword evidence="6" id="KW-1185">Reference proteome</keyword>
<dbReference type="CDD" id="cd00051">
    <property type="entry name" value="EFh"/>
    <property type="match status" value="1"/>
</dbReference>
<accession>A0A9Q1KJ18</accession>
<keyword evidence="2" id="KW-0677">Repeat</keyword>
<dbReference type="AlphaFoldDB" id="A0A9Q1KJ18"/>
<dbReference type="PROSITE" id="PS50222">
    <property type="entry name" value="EF_HAND_2"/>
    <property type="match status" value="3"/>
</dbReference>
<feature type="domain" description="EF-hand" evidence="4">
    <location>
        <begin position="131"/>
        <end position="159"/>
    </location>
</feature>
<name>A0A9Q1KJ18_9CARY</name>
<dbReference type="Pfam" id="PF13202">
    <property type="entry name" value="EF-hand_5"/>
    <property type="match status" value="1"/>
</dbReference>